<feature type="compositionally biased region" description="Basic and acidic residues" evidence="10">
    <location>
        <begin position="469"/>
        <end position="480"/>
    </location>
</feature>
<name>A0ABQ9E5X2_TEGGR</name>
<evidence type="ECO:0000256" key="3">
    <source>
        <dbReference type="ARBA" id="ARBA00022806"/>
    </source>
</evidence>
<evidence type="ECO:0000313" key="13">
    <source>
        <dbReference type="EMBL" id="KAJ8299141.1"/>
    </source>
</evidence>
<dbReference type="PROSITE" id="PS51192">
    <property type="entry name" value="HELICASE_ATP_BIND_1"/>
    <property type="match status" value="1"/>
</dbReference>
<dbReference type="Pfam" id="PF00270">
    <property type="entry name" value="DEAD"/>
    <property type="match status" value="1"/>
</dbReference>
<dbReference type="PROSITE" id="PS51194">
    <property type="entry name" value="HELICASE_CTER"/>
    <property type="match status" value="1"/>
</dbReference>
<evidence type="ECO:0000259" key="12">
    <source>
        <dbReference type="PROSITE" id="PS51194"/>
    </source>
</evidence>
<gene>
    <name evidence="13" type="ORF">KUTeg_023201</name>
</gene>
<dbReference type="InterPro" id="IPR000629">
    <property type="entry name" value="RNA-helicase_DEAD-box_CS"/>
</dbReference>
<keyword evidence="14" id="KW-1185">Reference proteome</keyword>
<organism evidence="13 14">
    <name type="scientific">Tegillarca granosa</name>
    <name type="common">Malaysian cockle</name>
    <name type="synonym">Anadara granosa</name>
    <dbReference type="NCBI Taxonomy" id="220873"/>
    <lineage>
        <taxon>Eukaryota</taxon>
        <taxon>Metazoa</taxon>
        <taxon>Spiralia</taxon>
        <taxon>Lophotrochozoa</taxon>
        <taxon>Mollusca</taxon>
        <taxon>Bivalvia</taxon>
        <taxon>Autobranchia</taxon>
        <taxon>Pteriomorphia</taxon>
        <taxon>Arcoida</taxon>
        <taxon>Arcoidea</taxon>
        <taxon>Arcidae</taxon>
        <taxon>Tegillarca</taxon>
    </lineage>
</organism>
<dbReference type="CDD" id="cd18787">
    <property type="entry name" value="SF2_C_DEAD"/>
    <property type="match status" value="1"/>
</dbReference>
<sequence>MEDTWESLPVKLQDSTFLSLKKLHFVRPTPVQSACIPLFLRNKDVAAEAVTGSGKTLAFVIPVIEMLRKRECTLKRNEVGSIIITPTRELATQIDEVLTCFLKDTEGISSLLMVGGVRNIIVATPGRLAAMFSMKQDGFNLASSVKSLEVLVLDEADRLLEMGFEASINTILSYLPKQRRTGLFSATQTDEVEKLIRAGLRNPVRITVKEKLSDPTQDVQRTPSTLQNYYMVVNIDEKFNQLMNFLQGHRQEKIMVLCIHGKMKQKRNAIFSKFRSMVGGVLICTDVMARGVDIPEVNWVIQYDPPTSASSFVHRCEINQKVFIENIPAIENVNNCVNKVKKLAQRDRAVFEKGIQAFVSFVRFYAKHECNMIFRLKDLDYGKMATGFGLIKIPKMPELKGKDLSDFEETEIDIKNIPYRDKNREKQRQKQIKSGLEKQPKLKLRKPPQSEAWSKLKAKKDKKKKRKEKREETRNKRKLDLSDDDLDELESYARLLKKLKRGKISKTDFDKEFADELAVDSED</sequence>
<dbReference type="SMART" id="SM00490">
    <property type="entry name" value="HELICc"/>
    <property type="match status" value="1"/>
</dbReference>
<evidence type="ECO:0000256" key="9">
    <source>
        <dbReference type="RuleBase" id="RU365068"/>
    </source>
</evidence>
<evidence type="ECO:0000256" key="4">
    <source>
        <dbReference type="ARBA" id="ARBA00022840"/>
    </source>
</evidence>
<evidence type="ECO:0000313" key="14">
    <source>
        <dbReference type="Proteomes" id="UP001217089"/>
    </source>
</evidence>
<evidence type="ECO:0000256" key="7">
    <source>
        <dbReference type="ARBA" id="ARBA00038002"/>
    </source>
</evidence>
<dbReference type="InterPro" id="IPR011545">
    <property type="entry name" value="DEAD/DEAH_box_helicase_dom"/>
</dbReference>
<evidence type="ECO:0000256" key="6">
    <source>
        <dbReference type="ARBA" id="ARBA00023054"/>
    </source>
</evidence>
<dbReference type="SMART" id="SM00487">
    <property type="entry name" value="DEXDc"/>
    <property type="match status" value="1"/>
</dbReference>
<keyword evidence="2 8" id="KW-0378">Hydrolase</keyword>
<comment type="catalytic activity">
    <reaction evidence="9">
        <text>ATP + H2O = ADP + phosphate + H(+)</text>
        <dbReference type="Rhea" id="RHEA:13065"/>
        <dbReference type="ChEBI" id="CHEBI:15377"/>
        <dbReference type="ChEBI" id="CHEBI:15378"/>
        <dbReference type="ChEBI" id="CHEBI:30616"/>
        <dbReference type="ChEBI" id="CHEBI:43474"/>
        <dbReference type="ChEBI" id="CHEBI:456216"/>
        <dbReference type="EC" id="3.6.4.13"/>
    </reaction>
</comment>
<evidence type="ECO:0000256" key="5">
    <source>
        <dbReference type="ARBA" id="ARBA00022884"/>
    </source>
</evidence>
<evidence type="ECO:0000256" key="8">
    <source>
        <dbReference type="RuleBase" id="RU000492"/>
    </source>
</evidence>
<feature type="compositionally biased region" description="Basic and acidic residues" evidence="10">
    <location>
        <begin position="418"/>
        <end position="428"/>
    </location>
</feature>
<evidence type="ECO:0000259" key="11">
    <source>
        <dbReference type="PROSITE" id="PS51192"/>
    </source>
</evidence>
<dbReference type="Pfam" id="PF00271">
    <property type="entry name" value="Helicase_C"/>
    <property type="match status" value="1"/>
</dbReference>
<protein>
    <recommendedName>
        <fullName evidence="9">ATP-dependent RNA helicase</fullName>
        <ecNumber evidence="9">3.6.4.13</ecNumber>
    </recommendedName>
</protein>
<dbReference type="PROSITE" id="PS00039">
    <property type="entry name" value="DEAD_ATP_HELICASE"/>
    <property type="match status" value="1"/>
</dbReference>
<dbReference type="CDD" id="cd17960">
    <property type="entry name" value="DEADc_DDX55"/>
    <property type="match status" value="1"/>
</dbReference>
<dbReference type="Gene3D" id="3.40.50.300">
    <property type="entry name" value="P-loop containing nucleotide triphosphate hydrolases"/>
    <property type="match status" value="2"/>
</dbReference>
<dbReference type="InterPro" id="IPR001650">
    <property type="entry name" value="Helicase_C-like"/>
</dbReference>
<keyword evidence="3 8" id="KW-0347">Helicase</keyword>
<evidence type="ECO:0000256" key="10">
    <source>
        <dbReference type="SAM" id="MobiDB-lite"/>
    </source>
</evidence>
<dbReference type="SUPFAM" id="SSF52540">
    <property type="entry name" value="P-loop containing nucleoside triphosphate hydrolases"/>
    <property type="match status" value="2"/>
</dbReference>
<keyword evidence="1 8" id="KW-0547">Nucleotide-binding</keyword>
<dbReference type="Proteomes" id="UP001217089">
    <property type="component" value="Unassembled WGS sequence"/>
</dbReference>
<comment type="function">
    <text evidence="9">RNA helicase.</text>
</comment>
<keyword evidence="6" id="KW-0175">Coiled coil</keyword>
<dbReference type="InterPro" id="IPR025313">
    <property type="entry name" value="SPB4-like_CTE"/>
</dbReference>
<keyword evidence="4 8" id="KW-0067">ATP-binding</keyword>
<dbReference type="Pfam" id="PF23681">
    <property type="entry name" value="CTT_SPB4"/>
    <property type="match status" value="1"/>
</dbReference>
<feature type="region of interest" description="Disordered" evidence="10">
    <location>
        <begin position="418"/>
        <end position="480"/>
    </location>
</feature>
<keyword evidence="5 9" id="KW-0694">RNA-binding</keyword>
<dbReference type="PANTHER" id="PTHR24031">
    <property type="entry name" value="RNA HELICASE"/>
    <property type="match status" value="1"/>
</dbReference>
<comment type="caution">
    <text evidence="13">The sequence shown here is derived from an EMBL/GenBank/DDBJ whole genome shotgun (WGS) entry which is preliminary data.</text>
</comment>
<proteinExistence type="inferred from homology"/>
<dbReference type="InterPro" id="IPR014001">
    <property type="entry name" value="Helicase_ATP-bd"/>
</dbReference>
<comment type="similarity">
    <text evidence="7">Belongs to the DEAD box helicase family. DDX55/SPB4 subfamily.</text>
</comment>
<dbReference type="Pfam" id="PF13959">
    <property type="entry name" value="CTE_SPB4"/>
    <property type="match status" value="1"/>
</dbReference>
<evidence type="ECO:0000256" key="1">
    <source>
        <dbReference type="ARBA" id="ARBA00022741"/>
    </source>
</evidence>
<dbReference type="InterPro" id="IPR027417">
    <property type="entry name" value="P-loop_NTPase"/>
</dbReference>
<feature type="domain" description="Helicase ATP-binding" evidence="11">
    <location>
        <begin position="36"/>
        <end position="206"/>
    </location>
</feature>
<accession>A0ABQ9E5X2</accession>
<comment type="domain">
    <text evidence="9">The Q motif is unique to and characteristic of the DEAD box family of RNA helicases and controls ATP binding and hydrolysis.</text>
</comment>
<evidence type="ECO:0000256" key="2">
    <source>
        <dbReference type="ARBA" id="ARBA00022801"/>
    </source>
</evidence>
<dbReference type="InterPro" id="IPR056330">
    <property type="entry name" value="CTT_SPB4"/>
</dbReference>
<dbReference type="SMART" id="SM01178">
    <property type="entry name" value="DUF4217"/>
    <property type="match status" value="1"/>
</dbReference>
<dbReference type="EC" id="3.6.4.13" evidence="9"/>
<feature type="compositionally biased region" description="Basic residues" evidence="10">
    <location>
        <begin position="456"/>
        <end position="468"/>
    </location>
</feature>
<feature type="domain" description="Helicase C-terminal" evidence="12">
    <location>
        <begin position="207"/>
        <end position="380"/>
    </location>
</feature>
<reference evidence="13 14" key="1">
    <citation type="submission" date="2022-12" db="EMBL/GenBank/DDBJ databases">
        <title>Chromosome-level genome of Tegillarca granosa.</title>
        <authorList>
            <person name="Kim J."/>
        </authorList>
    </citation>
    <scope>NUCLEOTIDE SEQUENCE [LARGE SCALE GENOMIC DNA]</scope>
    <source>
        <strain evidence="13">Teg-2019</strain>
        <tissue evidence="13">Adductor muscle</tissue>
    </source>
</reference>
<dbReference type="EMBL" id="JARBDR010000921">
    <property type="protein sequence ID" value="KAJ8299141.1"/>
    <property type="molecule type" value="Genomic_DNA"/>
</dbReference>